<reference evidence="3 4" key="1">
    <citation type="journal article" date="2007" name="Genome Res.">
        <title>Genome characteristics of facultatively symbiotic Frankia sp. strains reflect host range and host plant biogeography.</title>
        <authorList>
            <person name="Normand P."/>
            <person name="Lapierre P."/>
            <person name="Tisa L.S."/>
            <person name="Gogarten J.P."/>
            <person name="Alloisio N."/>
            <person name="Bagnarol E."/>
            <person name="Bassi C.A."/>
            <person name="Berry A.M."/>
            <person name="Bickhart D.M."/>
            <person name="Choisne N."/>
            <person name="Couloux A."/>
            <person name="Cournoyer B."/>
            <person name="Cruveiller S."/>
            <person name="Daubin V."/>
            <person name="Demange N."/>
            <person name="Francino M.P."/>
            <person name="Goltsman E."/>
            <person name="Huang Y."/>
            <person name="Kopp O.R."/>
            <person name="Labarre L."/>
            <person name="Lapidus A."/>
            <person name="Lavire C."/>
            <person name="Marechal J."/>
            <person name="Martinez M."/>
            <person name="Mastronunzio J.E."/>
            <person name="Mullin B.C."/>
            <person name="Niemann J."/>
            <person name="Pujic P."/>
            <person name="Rawnsley T."/>
            <person name="Rouy Z."/>
            <person name="Schenowitz C."/>
            <person name="Sellstedt A."/>
            <person name="Tavares F."/>
            <person name="Tomkins J.P."/>
            <person name="Vallenet D."/>
            <person name="Valverde C."/>
            <person name="Wall L.G."/>
            <person name="Wang Y."/>
            <person name="Medigue C."/>
            <person name="Benson D.R."/>
        </authorList>
    </citation>
    <scope>NUCLEOTIDE SEQUENCE [LARGE SCALE GENOMIC DNA]</scope>
    <source>
        <strain evidence="4">DSM 45986 / CECT 9034 / ACN14a</strain>
    </source>
</reference>
<dbReference type="SUPFAM" id="SSF50978">
    <property type="entry name" value="WD40 repeat-like"/>
    <property type="match status" value="1"/>
</dbReference>
<dbReference type="EMBL" id="CT573213">
    <property type="protein sequence ID" value="CAJ63019.1"/>
    <property type="molecule type" value="Genomic_DNA"/>
</dbReference>
<dbReference type="AlphaFoldDB" id="Q0RHK7"/>
<dbReference type="InterPro" id="IPR001680">
    <property type="entry name" value="WD40_rpt"/>
</dbReference>
<organism evidence="3 4">
    <name type="scientific">Frankia alni (strain DSM 45986 / CECT 9034 / ACN14a)</name>
    <dbReference type="NCBI Taxonomy" id="326424"/>
    <lineage>
        <taxon>Bacteria</taxon>
        <taxon>Bacillati</taxon>
        <taxon>Actinomycetota</taxon>
        <taxon>Actinomycetes</taxon>
        <taxon>Frankiales</taxon>
        <taxon>Frankiaceae</taxon>
        <taxon>Frankia</taxon>
    </lineage>
</organism>
<dbReference type="KEGG" id="fal:FRAAL4377"/>
<evidence type="ECO:0000313" key="3">
    <source>
        <dbReference type="EMBL" id="CAJ63019.1"/>
    </source>
</evidence>
<protein>
    <submittedName>
        <fullName evidence="3">WD-repeat protein</fullName>
    </submittedName>
</protein>
<dbReference type="InterPro" id="IPR015943">
    <property type="entry name" value="WD40/YVTN_repeat-like_dom_sf"/>
</dbReference>
<evidence type="ECO:0000256" key="1">
    <source>
        <dbReference type="PROSITE-ProRule" id="PRU00221"/>
    </source>
</evidence>
<gene>
    <name evidence="3" type="ordered locus">FRAAL4377</name>
</gene>
<keyword evidence="1" id="KW-0853">WD repeat</keyword>
<dbReference type="Proteomes" id="UP000000657">
    <property type="component" value="Chromosome"/>
</dbReference>
<name>Q0RHK7_FRAAA</name>
<evidence type="ECO:0000256" key="2">
    <source>
        <dbReference type="SAM" id="MobiDB-lite"/>
    </source>
</evidence>
<proteinExistence type="predicted"/>
<dbReference type="HOGENOM" id="CLU_1364541_0_0_11"/>
<evidence type="ECO:0000313" key="4">
    <source>
        <dbReference type="Proteomes" id="UP000000657"/>
    </source>
</evidence>
<dbReference type="InterPro" id="IPR036322">
    <property type="entry name" value="WD40_repeat_dom_sf"/>
</dbReference>
<dbReference type="PROSITE" id="PS50082">
    <property type="entry name" value="WD_REPEATS_2"/>
    <property type="match status" value="1"/>
</dbReference>
<accession>Q0RHK7</accession>
<dbReference type="SMART" id="SM00320">
    <property type="entry name" value="WD40"/>
    <property type="match status" value="1"/>
</dbReference>
<feature type="repeat" description="WD" evidence="1">
    <location>
        <begin position="121"/>
        <end position="162"/>
    </location>
</feature>
<keyword evidence="4" id="KW-1185">Reference proteome</keyword>
<dbReference type="STRING" id="326424.FRAAL4377"/>
<dbReference type="Gene3D" id="2.130.10.10">
    <property type="entry name" value="YVTN repeat-like/Quinoprotein amine dehydrogenase"/>
    <property type="match status" value="1"/>
</dbReference>
<sequence>MPPPEATLRPASDNTAGFPIAEAASPPAVPLRFPGRPRVSPSGPTPGETVVLDEHVGPGLNDPGFPRNTAPRVRARISGERDRGGPILGLLTIGDREPGDESPLASITVWDLRSGARTGSFDGHAGGVTAFAVSGDQTMLASVDGANVVRVFDLRSAEWVAALRVQGRVDACGWLGESGVRSVWTFGQGGLRLWRLDGPG</sequence>
<feature type="region of interest" description="Disordered" evidence="2">
    <location>
        <begin position="1"/>
        <end position="48"/>
    </location>
</feature>